<accession>A0A4R8G7Z5</accession>
<dbReference type="AlphaFoldDB" id="A0A4R8G7Z5"/>
<dbReference type="InterPro" id="IPR005835">
    <property type="entry name" value="NTP_transferase_dom"/>
</dbReference>
<comment type="caution">
    <text evidence="4">The sequence shown here is derived from an EMBL/GenBank/DDBJ whole genome shotgun (WGS) entry which is preliminary data.</text>
</comment>
<dbReference type="GeneID" id="57013406"/>
<evidence type="ECO:0000259" key="3">
    <source>
        <dbReference type="Pfam" id="PF00483"/>
    </source>
</evidence>
<protein>
    <submittedName>
        <fullName evidence="4">Bifunctional UDP-N-acetylglucosamine pyrophosphorylase/glucosamine-1-phosphate N-acetyltransferase</fullName>
    </submittedName>
</protein>
<organism evidence="4 5">
    <name type="scientific">Halanaerobium congolense</name>
    <dbReference type="NCBI Taxonomy" id="54121"/>
    <lineage>
        <taxon>Bacteria</taxon>
        <taxon>Bacillati</taxon>
        <taxon>Bacillota</taxon>
        <taxon>Clostridia</taxon>
        <taxon>Halanaerobiales</taxon>
        <taxon>Halanaerobiaceae</taxon>
        <taxon>Halanaerobium</taxon>
    </lineage>
</organism>
<feature type="domain" description="Nucleotidyl transferase" evidence="3">
    <location>
        <begin position="12"/>
        <end position="252"/>
    </location>
</feature>
<keyword evidence="1 4" id="KW-0808">Transferase</keyword>
<dbReference type="Pfam" id="PF00483">
    <property type="entry name" value="NTP_transferase"/>
    <property type="match status" value="1"/>
</dbReference>
<dbReference type="GO" id="GO:0016779">
    <property type="term" value="F:nucleotidyltransferase activity"/>
    <property type="evidence" value="ECO:0007669"/>
    <property type="project" value="UniProtKB-KW"/>
</dbReference>
<dbReference type="Gene3D" id="3.90.550.10">
    <property type="entry name" value="Spore Coat Polysaccharide Biosynthesis Protein SpsA, Chain A"/>
    <property type="match status" value="1"/>
</dbReference>
<dbReference type="RefSeq" id="WP_134059883.1">
    <property type="nucleotide sequence ID" value="NZ_SOEF01000027.1"/>
</dbReference>
<evidence type="ECO:0000256" key="2">
    <source>
        <dbReference type="ARBA" id="ARBA00022695"/>
    </source>
</evidence>
<dbReference type="PANTHER" id="PTHR43584:SF8">
    <property type="entry name" value="N-ACETYLMURAMATE ALPHA-1-PHOSPHATE URIDYLYLTRANSFERASE"/>
    <property type="match status" value="1"/>
</dbReference>
<dbReference type="InterPro" id="IPR029044">
    <property type="entry name" value="Nucleotide-diphossugar_trans"/>
</dbReference>
<name>A0A4R8G7Z5_9FIRM</name>
<keyword evidence="2" id="KW-0548">Nucleotidyltransferase</keyword>
<evidence type="ECO:0000313" key="4">
    <source>
        <dbReference type="EMBL" id="TDX41416.1"/>
    </source>
</evidence>
<gene>
    <name evidence="4" type="ORF">C7954_12735</name>
</gene>
<dbReference type="SUPFAM" id="SSF53448">
    <property type="entry name" value="Nucleotide-diphospho-sugar transferases"/>
    <property type="match status" value="1"/>
</dbReference>
<proteinExistence type="predicted"/>
<evidence type="ECO:0000256" key="1">
    <source>
        <dbReference type="ARBA" id="ARBA00022679"/>
    </source>
</evidence>
<evidence type="ECO:0000313" key="5">
    <source>
        <dbReference type="Proteomes" id="UP000295472"/>
    </source>
</evidence>
<dbReference type="Proteomes" id="UP000295472">
    <property type="component" value="Unassembled WGS sequence"/>
</dbReference>
<dbReference type="InterPro" id="IPR050065">
    <property type="entry name" value="GlmU-like"/>
</dbReference>
<dbReference type="EMBL" id="SOEF01000027">
    <property type="protein sequence ID" value="TDX41416.1"/>
    <property type="molecule type" value="Genomic_DNA"/>
</dbReference>
<dbReference type="CDD" id="cd04181">
    <property type="entry name" value="NTP_transferase"/>
    <property type="match status" value="1"/>
</dbReference>
<dbReference type="PANTHER" id="PTHR43584">
    <property type="entry name" value="NUCLEOTIDYL TRANSFERASE"/>
    <property type="match status" value="1"/>
</dbReference>
<reference evidence="4 5" key="1">
    <citation type="submission" date="2019-03" db="EMBL/GenBank/DDBJ databases">
        <title>Subsurface microbial communities from deep shales in Ohio and West Virginia, USA.</title>
        <authorList>
            <person name="Wrighton K."/>
        </authorList>
    </citation>
    <scope>NUCLEOTIDE SEQUENCE [LARGE SCALE GENOMIC DNA]</scope>
    <source>
        <strain evidence="4 5">DSMZ 11287</strain>
    </source>
</reference>
<sequence>MSKDKNIKIEYGLILAAGRGTRLGEITEEIPKALVEIKDGKKVIDYILAGYAAAGLKKAVIIIAYKGQKIKEYLGTRANGLELIYFEQNLDSYGTAAAVEAARSLLEDKYFLMSYGDIITQPKNYLKMIEALAKLKVPRSIMLLNWLDQIKKGGLVEFKAAPAEDLKTAAADFYQVQTITEKPELEGGGWNSAGIYLFSPDIFNWIDQVKPSKRGEYELPAAVNLMLKGKSKLFAVKSEDYCQDVGTPEDLEYLRRKI</sequence>